<reference evidence="1" key="1">
    <citation type="submission" date="2016-08" db="EMBL/GenBank/DDBJ databases">
        <authorList>
            <person name="Ngugi D.K."/>
            <person name="Miyake S."/>
            <person name="Stingl U."/>
        </authorList>
    </citation>
    <scope>NUCLEOTIDE SEQUENCE</scope>
    <source>
        <strain evidence="1">SCG-D08WGA-EpuloA1</strain>
    </source>
</reference>
<organism evidence="1 2">
    <name type="scientific">Candidatus Epulonipiscium fishelsonii</name>
    <dbReference type="NCBI Taxonomy" id="77094"/>
    <lineage>
        <taxon>Bacteria</taxon>
        <taxon>Bacillati</taxon>
        <taxon>Bacillota</taxon>
        <taxon>Clostridia</taxon>
        <taxon>Lachnospirales</taxon>
        <taxon>Lachnospiraceae</taxon>
        <taxon>Candidatus Epulonipiscium</taxon>
    </lineage>
</organism>
<comment type="caution">
    <text evidence="1">The sequence shown here is derived from an EMBL/GenBank/DDBJ whole genome shotgun (WGS) entry which is preliminary data.</text>
</comment>
<keyword evidence="2" id="KW-1185">Reference proteome</keyword>
<proteinExistence type="predicted"/>
<dbReference type="Proteomes" id="UP000188637">
    <property type="component" value="Unassembled WGS sequence"/>
</dbReference>
<evidence type="ECO:0000313" key="2">
    <source>
        <dbReference type="Proteomes" id="UP000188637"/>
    </source>
</evidence>
<dbReference type="EMBL" id="LJHD01000001">
    <property type="protein sequence ID" value="ONI46597.1"/>
    <property type="molecule type" value="Genomic_DNA"/>
</dbReference>
<gene>
    <name evidence="1" type="ORF">AN640_00040</name>
</gene>
<accession>A0ACC8XK34</accession>
<evidence type="ECO:0000313" key="1">
    <source>
        <dbReference type="EMBL" id="ONI46597.1"/>
    </source>
</evidence>
<sequence length="414" mass="48519">MKISLCLITKDEEHNIERCILSVKEIVNEIIAVDTGSTDKTVEIAKNLGASIYYFEWVYDFSKARNYAISKATGDWIIFLDADEYLEDGKQSLLLHYIKEVTKMKEEAIAIFRINFDPIKPGSEKGGYDLRIFKNSPHLLYKRPIHETLTNTKKTLNAVMLPSDQIKLYHIGYSEEELTKKDTLNRNITILSKAVENNPNDQLSLIYLGREYAIKKDFENSFYYLNLLQDINDENISRMLKEYYSYFLYSSTKLNKDIEEIIKIYNNAIKYEPNFPDFHYSMAMYYLDKQDSKEAIPYLEATLNSLIHFPRNQKCRISVASVPLIYLNLAESYLSQNLFNKTISTFTEMLIFNKWYRTGLIKFLEIMISNLPEDVFEFLQEIYDFHSQNEIEFIISCAKETNFTGLIILLENIL</sequence>
<name>A0ACC8XK34_9FIRM</name>
<protein>
    <submittedName>
        <fullName evidence="1">Uncharacterized protein</fullName>
    </submittedName>
</protein>